<feature type="compositionally biased region" description="Polar residues" evidence="1">
    <location>
        <begin position="140"/>
        <end position="149"/>
    </location>
</feature>
<comment type="caution">
    <text evidence="2">The sequence shown here is derived from an EMBL/GenBank/DDBJ whole genome shotgun (WGS) entry which is preliminary data.</text>
</comment>
<organism evidence="2 3">
    <name type="scientific">Ambrosiozyma monospora</name>
    <name type="common">Yeast</name>
    <name type="synonym">Endomycopsis monosporus</name>
    <dbReference type="NCBI Taxonomy" id="43982"/>
    <lineage>
        <taxon>Eukaryota</taxon>
        <taxon>Fungi</taxon>
        <taxon>Dikarya</taxon>
        <taxon>Ascomycota</taxon>
        <taxon>Saccharomycotina</taxon>
        <taxon>Pichiomycetes</taxon>
        <taxon>Pichiales</taxon>
        <taxon>Pichiaceae</taxon>
        <taxon>Ambrosiozyma</taxon>
    </lineage>
</organism>
<reference evidence="2" key="1">
    <citation type="submission" date="2023-04" db="EMBL/GenBank/DDBJ databases">
        <title>Ambrosiozyma monospora NBRC 1965.</title>
        <authorList>
            <person name="Ichikawa N."/>
            <person name="Sato H."/>
            <person name="Tonouchi N."/>
        </authorList>
    </citation>
    <scope>NUCLEOTIDE SEQUENCE</scope>
    <source>
        <strain evidence="2">NBRC 1965</strain>
    </source>
</reference>
<evidence type="ECO:0000313" key="2">
    <source>
        <dbReference type="EMBL" id="GMG21087.1"/>
    </source>
</evidence>
<dbReference type="OrthoDB" id="1748564at2759"/>
<dbReference type="Proteomes" id="UP001165063">
    <property type="component" value="Unassembled WGS sequence"/>
</dbReference>
<evidence type="ECO:0000256" key="1">
    <source>
        <dbReference type="SAM" id="MobiDB-lite"/>
    </source>
</evidence>
<evidence type="ECO:0000313" key="3">
    <source>
        <dbReference type="Proteomes" id="UP001165063"/>
    </source>
</evidence>
<proteinExistence type="predicted"/>
<accession>A0A9W7DER1</accession>
<name>A0A9W7DER1_AMBMO</name>
<feature type="region of interest" description="Disordered" evidence="1">
    <location>
        <begin position="106"/>
        <end position="164"/>
    </location>
</feature>
<gene>
    <name evidence="2" type="ORF">Amon01_000171800</name>
</gene>
<dbReference type="EMBL" id="BSXU01000549">
    <property type="protein sequence ID" value="GMG21087.1"/>
    <property type="molecule type" value="Genomic_DNA"/>
</dbReference>
<protein>
    <submittedName>
        <fullName evidence="2">Unnamed protein product</fullName>
    </submittedName>
</protein>
<keyword evidence="3" id="KW-1185">Reference proteome</keyword>
<dbReference type="AlphaFoldDB" id="A0A9W7DER1"/>
<sequence>MKIRDAEYLLCISCSLKLRRLIDLLNFLKNLKPTFKEEEVIKNWLKLIELRAKLFYTKLGCWDDSDENGLVYGWKNIWIAQELINDKKASKLDEIDDETSLNSVAVTTTTTTKTATEDSEIASPKELGSVDSLPAAQKLTVKSSNTTEDTNSDIDEFNDAKEHA</sequence>